<dbReference type="InterPro" id="IPR012341">
    <property type="entry name" value="6hp_glycosidase-like_sf"/>
</dbReference>
<reference evidence="3 4" key="1">
    <citation type="submission" date="2023-07" db="EMBL/GenBank/DDBJ databases">
        <title>Sorghum-associated microbial communities from plants grown in Nebraska, USA.</title>
        <authorList>
            <person name="Schachtman D."/>
        </authorList>
    </citation>
    <scope>NUCLEOTIDE SEQUENCE [LARGE SCALE GENOMIC DNA]</scope>
    <source>
        <strain evidence="3 4">DS2154</strain>
    </source>
</reference>
<keyword evidence="4" id="KW-1185">Reference proteome</keyword>
<dbReference type="InterPro" id="IPR008928">
    <property type="entry name" value="6-hairpin_glycosidase_sf"/>
</dbReference>
<accession>A0ABU1N1S6</accession>
<gene>
    <name evidence="3" type="ORF">J2800_003159</name>
</gene>
<name>A0ABU1N1S6_9CAUL</name>
<evidence type="ECO:0000256" key="1">
    <source>
        <dbReference type="ARBA" id="ARBA00022801"/>
    </source>
</evidence>
<dbReference type="PANTHER" id="PTHR33886:SF8">
    <property type="entry name" value="UNSATURATED RHAMNOGALACTURONAN HYDROLASE (EUROFUNG)"/>
    <property type="match status" value="1"/>
</dbReference>
<dbReference type="Pfam" id="PF07470">
    <property type="entry name" value="Glyco_hydro_88"/>
    <property type="match status" value="1"/>
</dbReference>
<evidence type="ECO:0000313" key="3">
    <source>
        <dbReference type="EMBL" id="MDR6532401.1"/>
    </source>
</evidence>
<evidence type="ECO:0000256" key="2">
    <source>
        <dbReference type="SAM" id="SignalP"/>
    </source>
</evidence>
<dbReference type="Proteomes" id="UP001262754">
    <property type="component" value="Unassembled WGS sequence"/>
</dbReference>
<sequence length="755" mass="82664">MIFQPLSPLARILAASLATASLATGLSAHAVAAAPKPSAAAKSAAIPSPDAVLAVLNRANAAQIQAMRAEPIPVSTGGAVREMSSNWVSATYYVGAARLARVTNDRDTLVFLSEAAEHFNYGLRGARSPKLMLNADEWAIGDLYEELYARRKQPGVIMPLHQRLDWSVQHLTRTPIPQHLVWWWSDALFMAPPVLARMSAQTGDRTYLDAMDKQWWRTFARLYDPDESLYFRDERFIERRDDQGRKLFWSRGNGWVMAGMARVLESVPADYGSRPRYLTTFQAMAKRVASLQRADGLWASSLMQPDLFPEAETSGSAFFVYALAWGINHGVLDRATYLPHVTRGWAALEAQVLPSGMIGAVQKTGDQPVTTAPADIGPYGTGAFLLAGIEVMNLGKSATALPLAEPAPDAPDFIVATTPTPALPRTVQGSPEETARHAAEMKAVAALAYDPAIEGPGLAPATVPPAALGQPTPPKMIYRMAPPPAGQDRPRATVRYAPERLDDILWENDRTAHRIYGPALELAEPPSTSGIDAWGKSVRYPFMTRQLRTGDQHAYHGEGIDYYNVGTFRGAGGLGVWDGGKLWVSRNWKSYKILKDGPDVASFKVDYAPWRAGAARKVWESRTFTLPMGTNFTRLVSTFQSDRKGPLTVAVGITKKPTAKTPGAFSLDKAKGVVTFWDVTDPDKGTMGLALLLDPRQIVDVVETDSDWLVLLKVSPDKPFVYYMGAAWDKGLDFHSRAEWEAYVQAQKPSFDPAK</sequence>
<protein>
    <submittedName>
        <fullName evidence="3">Rhamnogalacturonyl hydrolase YesR</fullName>
    </submittedName>
</protein>
<dbReference type="InterPro" id="IPR032342">
    <property type="entry name" value="DUF4861"/>
</dbReference>
<dbReference type="GO" id="GO:0016787">
    <property type="term" value="F:hydrolase activity"/>
    <property type="evidence" value="ECO:0007669"/>
    <property type="project" value="UniProtKB-KW"/>
</dbReference>
<dbReference type="SUPFAM" id="SSF48208">
    <property type="entry name" value="Six-hairpin glycosidases"/>
    <property type="match status" value="1"/>
</dbReference>
<dbReference type="PANTHER" id="PTHR33886">
    <property type="entry name" value="UNSATURATED RHAMNOGALACTURONAN HYDROLASE (EUROFUNG)"/>
    <property type="match status" value="1"/>
</dbReference>
<organism evidence="3 4">
    <name type="scientific">Caulobacter rhizosphaerae</name>
    <dbReference type="NCBI Taxonomy" id="2010972"/>
    <lineage>
        <taxon>Bacteria</taxon>
        <taxon>Pseudomonadati</taxon>
        <taxon>Pseudomonadota</taxon>
        <taxon>Alphaproteobacteria</taxon>
        <taxon>Caulobacterales</taxon>
        <taxon>Caulobacteraceae</taxon>
        <taxon>Caulobacter</taxon>
    </lineage>
</organism>
<evidence type="ECO:0000313" key="4">
    <source>
        <dbReference type="Proteomes" id="UP001262754"/>
    </source>
</evidence>
<feature type="signal peptide" evidence="2">
    <location>
        <begin position="1"/>
        <end position="30"/>
    </location>
</feature>
<keyword evidence="1 3" id="KW-0378">Hydrolase</keyword>
<feature type="chain" id="PRO_5045056125" evidence="2">
    <location>
        <begin position="31"/>
        <end position="755"/>
    </location>
</feature>
<dbReference type="InterPro" id="IPR052043">
    <property type="entry name" value="PolySaccharide_Degr_Enz"/>
</dbReference>
<dbReference type="Pfam" id="PF16153">
    <property type="entry name" value="DUF4861"/>
    <property type="match status" value="1"/>
</dbReference>
<comment type="caution">
    <text evidence="3">The sequence shown here is derived from an EMBL/GenBank/DDBJ whole genome shotgun (WGS) entry which is preliminary data.</text>
</comment>
<keyword evidence="2" id="KW-0732">Signal</keyword>
<dbReference type="RefSeq" id="WP_310032919.1">
    <property type="nucleotide sequence ID" value="NZ_JAVDRL010000009.1"/>
</dbReference>
<dbReference type="EMBL" id="JAVDRL010000009">
    <property type="protein sequence ID" value="MDR6532401.1"/>
    <property type="molecule type" value="Genomic_DNA"/>
</dbReference>
<dbReference type="Gene3D" id="1.50.10.10">
    <property type="match status" value="1"/>
</dbReference>
<dbReference type="InterPro" id="IPR010905">
    <property type="entry name" value="Glyco_hydro_88"/>
</dbReference>
<proteinExistence type="predicted"/>